<feature type="transmembrane region" description="Helical" evidence="6">
    <location>
        <begin position="41"/>
        <end position="62"/>
    </location>
</feature>
<comment type="subcellular location">
    <subcellularLocation>
        <location evidence="1">Cell membrane</location>
        <topology evidence="1">Multi-pass membrane protein</topology>
    </subcellularLocation>
</comment>
<evidence type="ECO:0000256" key="6">
    <source>
        <dbReference type="SAM" id="Phobius"/>
    </source>
</evidence>
<keyword evidence="3 6" id="KW-0812">Transmembrane</keyword>
<dbReference type="EMBL" id="SMTK01000010">
    <property type="protein sequence ID" value="TDK23303.1"/>
    <property type="molecule type" value="Genomic_DNA"/>
</dbReference>
<dbReference type="Pfam" id="PF01810">
    <property type="entry name" value="LysE"/>
    <property type="match status" value="1"/>
</dbReference>
<comment type="caution">
    <text evidence="7">The sequence shown here is derived from an EMBL/GenBank/DDBJ whole genome shotgun (WGS) entry which is preliminary data.</text>
</comment>
<dbReference type="PIRSF" id="PIRSF006324">
    <property type="entry name" value="LeuE"/>
    <property type="match status" value="1"/>
</dbReference>
<dbReference type="PANTHER" id="PTHR30086">
    <property type="entry name" value="ARGININE EXPORTER PROTEIN ARGO"/>
    <property type="match status" value="1"/>
</dbReference>
<evidence type="ECO:0000313" key="8">
    <source>
        <dbReference type="Proteomes" id="UP000295411"/>
    </source>
</evidence>
<dbReference type="RefSeq" id="WP_133405178.1">
    <property type="nucleotide sequence ID" value="NZ_SMTK01000010.1"/>
</dbReference>
<proteinExistence type="predicted"/>
<name>A0A4R5TMY3_9MICC</name>
<evidence type="ECO:0000256" key="3">
    <source>
        <dbReference type="ARBA" id="ARBA00022692"/>
    </source>
</evidence>
<evidence type="ECO:0000256" key="5">
    <source>
        <dbReference type="ARBA" id="ARBA00023136"/>
    </source>
</evidence>
<keyword evidence="2" id="KW-1003">Cell membrane</keyword>
<feature type="transmembrane region" description="Helical" evidence="6">
    <location>
        <begin position="148"/>
        <end position="173"/>
    </location>
</feature>
<organism evidence="7 8">
    <name type="scientific">Arthrobacter crusticola</name>
    <dbReference type="NCBI Taxonomy" id="2547960"/>
    <lineage>
        <taxon>Bacteria</taxon>
        <taxon>Bacillati</taxon>
        <taxon>Actinomycetota</taxon>
        <taxon>Actinomycetes</taxon>
        <taxon>Micrococcales</taxon>
        <taxon>Micrococcaceae</taxon>
        <taxon>Arthrobacter</taxon>
    </lineage>
</organism>
<accession>A0A4R5TMY3</accession>
<keyword evidence="4 6" id="KW-1133">Transmembrane helix</keyword>
<dbReference type="GO" id="GO:0005886">
    <property type="term" value="C:plasma membrane"/>
    <property type="evidence" value="ECO:0007669"/>
    <property type="project" value="UniProtKB-SubCell"/>
</dbReference>
<keyword evidence="5 6" id="KW-0472">Membrane</keyword>
<dbReference type="GO" id="GO:0015171">
    <property type="term" value="F:amino acid transmembrane transporter activity"/>
    <property type="evidence" value="ECO:0007669"/>
    <property type="project" value="TreeGrafter"/>
</dbReference>
<evidence type="ECO:0000313" key="7">
    <source>
        <dbReference type="EMBL" id="TDK23303.1"/>
    </source>
</evidence>
<evidence type="ECO:0000256" key="2">
    <source>
        <dbReference type="ARBA" id="ARBA00022475"/>
    </source>
</evidence>
<dbReference type="AlphaFoldDB" id="A0A4R5TMY3"/>
<feature type="transmembrane region" description="Helical" evidence="6">
    <location>
        <begin position="6"/>
        <end position="29"/>
    </location>
</feature>
<gene>
    <name evidence="7" type="ORF">E2F48_17160</name>
</gene>
<protein>
    <submittedName>
        <fullName evidence="7">LysE family translocator</fullName>
    </submittedName>
</protein>
<feature type="transmembrane region" description="Helical" evidence="6">
    <location>
        <begin position="68"/>
        <end position="89"/>
    </location>
</feature>
<dbReference type="InterPro" id="IPR001123">
    <property type="entry name" value="LeuE-type"/>
</dbReference>
<evidence type="ECO:0000256" key="4">
    <source>
        <dbReference type="ARBA" id="ARBA00022989"/>
    </source>
</evidence>
<dbReference type="Proteomes" id="UP000295411">
    <property type="component" value="Unassembled WGS sequence"/>
</dbReference>
<dbReference type="PANTHER" id="PTHR30086:SF20">
    <property type="entry name" value="ARGININE EXPORTER PROTEIN ARGO-RELATED"/>
    <property type="match status" value="1"/>
</dbReference>
<keyword evidence="8" id="KW-1185">Reference proteome</keyword>
<evidence type="ECO:0000256" key="1">
    <source>
        <dbReference type="ARBA" id="ARBA00004651"/>
    </source>
</evidence>
<sequence length="212" mass="22261">MITASTAALLIAVSLPIALIPGPSVAFILTTTLRSGRGGGLAAVAGIELGYVLHVAGAALGISALVAASATAFTVVKVVGVLYLLWLAFRALGSRREGTLEQPAVQDVEPTVRRSLTRGFMVGALNPKTAMFFVAFLPQFVSPGAGPIWLQLTLLGFLFILVMTVPDTVWALAGDALRRHLPRLKLRALDRVSGCVYLLMAAATATVRRVTP</sequence>
<dbReference type="OrthoDB" id="3175972at2"/>
<reference evidence="7 8" key="1">
    <citation type="submission" date="2019-03" db="EMBL/GenBank/DDBJ databases">
        <title>Arthrobacter sp. nov., an bacterium isolated from biocrust in Mu Us Desert.</title>
        <authorList>
            <person name="Lixiong L."/>
        </authorList>
    </citation>
    <scope>NUCLEOTIDE SEQUENCE [LARGE SCALE GENOMIC DNA]</scope>
    <source>
        <strain evidence="7 8">SLN-3</strain>
    </source>
</reference>
<feature type="transmembrane region" description="Helical" evidence="6">
    <location>
        <begin position="120"/>
        <end position="142"/>
    </location>
</feature>